<dbReference type="AlphaFoldDB" id="A4B9U0"/>
<dbReference type="EMBL" id="AAOE01000001">
    <property type="protein sequence ID" value="EAR11391.1"/>
    <property type="molecule type" value="Genomic_DNA"/>
</dbReference>
<accession>A4B9U0</accession>
<protein>
    <submittedName>
        <fullName evidence="1">Uncharacterized protein</fullName>
    </submittedName>
</protein>
<keyword evidence="2" id="KW-1185">Reference proteome</keyword>
<name>A4B9U0_9GAMM</name>
<gene>
    <name evidence="1" type="ORF">MED297_20927</name>
</gene>
<dbReference type="HOGENOM" id="CLU_684902_0_0_6"/>
<dbReference type="RefSeq" id="WP_008045008.1">
    <property type="nucleotide sequence ID" value="NZ_CH724151.1"/>
</dbReference>
<comment type="caution">
    <text evidence="1">The sequence shown here is derived from an EMBL/GenBank/DDBJ whole genome shotgun (WGS) entry which is preliminary data.</text>
</comment>
<evidence type="ECO:0000313" key="1">
    <source>
        <dbReference type="EMBL" id="EAR11391.1"/>
    </source>
</evidence>
<dbReference type="Proteomes" id="UP000005953">
    <property type="component" value="Unassembled WGS sequence"/>
</dbReference>
<dbReference type="OrthoDB" id="6193447at2"/>
<reference evidence="1 2" key="1">
    <citation type="submission" date="2006-02" db="EMBL/GenBank/DDBJ databases">
        <authorList>
            <person name="Pinhassi J."/>
            <person name="Pedros-Alio C."/>
            <person name="Ferriera S."/>
            <person name="Johnson J."/>
            <person name="Kravitz S."/>
            <person name="Halpern A."/>
            <person name="Remington K."/>
            <person name="Beeson K."/>
            <person name="Tran B."/>
            <person name="Rogers Y.-H."/>
            <person name="Friedman R."/>
            <person name="Venter J.C."/>
        </authorList>
    </citation>
    <scope>NUCLEOTIDE SEQUENCE [LARGE SCALE GENOMIC DNA]</scope>
    <source>
        <strain evidence="1 2">MED297</strain>
    </source>
</reference>
<proteinExistence type="predicted"/>
<organism evidence="1 2">
    <name type="scientific">Reinekea blandensis MED297</name>
    <dbReference type="NCBI Taxonomy" id="314283"/>
    <lineage>
        <taxon>Bacteria</taxon>
        <taxon>Pseudomonadati</taxon>
        <taxon>Pseudomonadota</taxon>
        <taxon>Gammaproteobacteria</taxon>
        <taxon>Oceanospirillales</taxon>
        <taxon>Saccharospirillaceae</taxon>
        <taxon>Reinekea</taxon>
    </lineage>
</organism>
<evidence type="ECO:0000313" key="2">
    <source>
        <dbReference type="Proteomes" id="UP000005953"/>
    </source>
</evidence>
<sequence>MDSLKNRDMAQILGLYSPWAIKDIELTNDADAIVIHLEKQADRSRFSFLPNQKKSQQVTRRWQHVRFGHVNSFIEATMTLDDLAEISESRPPAFLGAENKRITRELADTIRIAHSRQLNAEMISGLLGISSDVVEAEIREIETEEQMKQHVSLLPLESNPIWRDILTDKVKLSTRLLPLKLLLSRLKLEVSKNLDNVDVMQKSISELRGFFLRHAHQLTHEYELIGAKDTNEQTKSRSVKTKLVLPGTKNEIWHQLLAGEFDLNTQSMPLKLNLAQQRRAYASATDAQQRVDVIRKLQLFFKSNARTLIPELTILTQMLQAQQEQKVKLPPPDHTIWKDLLLDDQLLNSDKINYRLLLSRLKSSYRRNHDSSSIEQLHSFFSQNAQAMTDEIKIINSLAASR</sequence>